<dbReference type="eggNOG" id="KOG4280">
    <property type="taxonomic scope" value="Eukaryota"/>
</dbReference>
<feature type="compositionally biased region" description="Polar residues" evidence="5">
    <location>
        <begin position="123"/>
        <end position="133"/>
    </location>
</feature>
<proteinExistence type="inferred from homology"/>
<dbReference type="GO" id="GO:0008017">
    <property type="term" value="F:microtubule binding"/>
    <property type="evidence" value="ECO:0007669"/>
    <property type="project" value="InterPro"/>
</dbReference>
<feature type="region of interest" description="Disordered" evidence="5">
    <location>
        <begin position="1149"/>
        <end position="1173"/>
    </location>
</feature>
<feature type="region of interest" description="Disordered" evidence="5">
    <location>
        <begin position="473"/>
        <end position="493"/>
    </location>
</feature>
<evidence type="ECO:0000259" key="6">
    <source>
        <dbReference type="PROSITE" id="PS50067"/>
    </source>
</evidence>
<feature type="compositionally biased region" description="Basic and acidic residues" evidence="5">
    <location>
        <begin position="2153"/>
        <end position="2168"/>
    </location>
</feature>
<feature type="compositionally biased region" description="Basic and acidic residues" evidence="5">
    <location>
        <begin position="1069"/>
        <end position="1091"/>
    </location>
</feature>
<feature type="compositionally biased region" description="Basic and acidic residues" evidence="5">
    <location>
        <begin position="1717"/>
        <end position="1727"/>
    </location>
</feature>
<feature type="region of interest" description="Disordered" evidence="5">
    <location>
        <begin position="571"/>
        <end position="601"/>
    </location>
</feature>
<feature type="compositionally biased region" description="Basic and acidic residues" evidence="5">
    <location>
        <begin position="1666"/>
        <end position="1680"/>
    </location>
</feature>
<feature type="region of interest" description="Disordered" evidence="5">
    <location>
        <begin position="31"/>
        <end position="62"/>
    </location>
</feature>
<evidence type="ECO:0000313" key="7">
    <source>
        <dbReference type="EMBL" id="OTN68536.1"/>
    </source>
</evidence>
<dbReference type="VEuPathDB" id="PlasmoDB:PKA1H_030025400"/>
<feature type="compositionally biased region" description="Basic and acidic residues" evidence="5">
    <location>
        <begin position="1101"/>
        <end position="1124"/>
    </location>
</feature>
<feature type="compositionally biased region" description="Basic and acidic residues" evidence="5">
    <location>
        <begin position="1149"/>
        <end position="1171"/>
    </location>
</feature>
<keyword evidence="3 4" id="KW-0505">Motor protein</keyword>
<dbReference type="PANTHER" id="PTHR47968">
    <property type="entry name" value="CENTROMERE PROTEIN E"/>
    <property type="match status" value="1"/>
</dbReference>
<dbReference type="GO" id="GO:0003777">
    <property type="term" value="F:microtubule motor activity"/>
    <property type="evidence" value="ECO:0007669"/>
    <property type="project" value="InterPro"/>
</dbReference>
<gene>
    <name evidence="7" type="ORF">PKNOH_S02312700</name>
</gene>
<feature type="binding site" evidence="4">
    <location>
        <begin position="329"/>
        <end position="336"/>
    </location>
    <ligand>
        <name>ATP</name>
        <dbReference type="ChEBI" id="CHEBI:30616"/>
    </ligand>
</feature>
<reference evidence="7 8" key="1">
    <citation type="submission" date="2017-05" db="EMBL/GenBank/DDBJ databases">
        <title>PacBio assembly of a Plasmodium knowlesi genome sequence with Hi-C correction and manual annotation of the SICAvar gene family.</title>
        <authorList>
            <person name="Lapp S.A."/>
            <person name="Geraldo J.A."/>
            <person name="Chien J.-T."/>
            <person name="Ay F."/>
            <person name="Pakala S.B."/>
            <person name="Batugedara G."/>
            <person name="Humphrey J.C."/>
            <person name="Debarry J.D."/>
            <person name="Le Roch K.G."/>
            <person name="Galinski M.R."/>
            <person name="Kissinger J.C."/>
        </authorList>
    </citation>
    <scope>NUCLEOTIDE SEQUENCE [LARGE SCALE GENOMIC DNA]</scope>
    <source>
        <strain evidence="8">Malayan Strain Pk1 (A+)</strain>
    </source>
</reference>
<accession>A0A1Y3DZ27</accession>
<feature type="compositionally biased region" description="Basic and acidic residues" evidence="5">
    <location>
        <begin position="574"/>
        <end position="599"/>
    </location>
</feature>
<feature type="region of interest" description="Disordered" evidence="5">
    <location>
        <begin position="1661"/>
        <end position="1680"/>
    </location>
</feature>
<feature type="region of interest" description="Disordered" evidence="5">
    <location>
        <begin position="1717"/>
        <end position="1751"/>
    </location>
</feature>
<comment type="similarity">
    <text evidence="4">Belongs to the TRAFAC class myosin-kinesin ATPase superfamily. Kinesin family.</text>
</comment>
<keyword evidence="2" id="KW-0175">Coiled coil</keyword>
<dbReference type="OMA" id="MNFIETH"/>
<dbReference type="InterPro" id="IPR027640">
    <property type="entry name" value="Kinesin-like_fam"/>
</dbReference>
<keyword evidence="4" id="KW-0067">ATP-binding</keyword>
<feature type="region of interest" description="Disordered" evidence="5">
    <location>
        <begin position="910"/>
        <end position="930"/>
    </location>
</feature>
<feature type="compositionally biased region" description="Acidic residues" evidence="5">
    <location>
        <begin position="1025"/>
        <end position="1059"/>
    </location>
</feature>
<dbReference type="InterPro" id="IPR027417">
    <property type="entry name" value="P-loop_NTPase"/>
</dbReference>
<dbReference type="PANTHER" id="PTHR47968:SF36">
    <property type="entry name" value="KINESIN HEAVY CHAIN ISOFORM X1"/>
    <property type="match status" value="1"/>
</dbReference>
<feature type="compositionally biased region" description="Basic and acidic residues" evidence="5">
    <location>
        <begin position="1516"/>
        <end position="1541"/>
    </location>
</feature>
<evidence type="ECO:0000256" key="3">
    <source>
        <dbReference type="ARBA" id="ARBA00023175"/>
    </source>
</evidence>
<dbReference type="VEuPathDB" id="PlasmoDB:PKNH_0320300"/>
<dbReference type="VEuPathDB" id="PlasmoDB:PKNOH_S02312700"/>
<keyword evidence="1" id="KW-0493">Microtubule</keyword>
<feature type="compositionally biased region" description="Polar residues" evidence="5">
    <location>
        <begin position="1367"/>
        <end position="1393"/>
    </location>
</feature>
<name>A0A1Y3DZ27_PLAKN</name>
<dbReference type="EMBL" id="NETL01000016">
    <property type="protein sequence ID" value="OTN68536.1"/>
    <property type="molecule type" value="Genomic_DNA"/>
</dbReference>
<feature type="region of interest" description="Disordered" evidence="5">
    <location>
        <begin position="1025"/>
        <end position="1124"/>
    </location>
</feature>
<dbReference type="Pfam" id="PF00225">
    <property type="entry name" value="Kinesin"/>
    <property type="match status" value="2"/>
</dbReference>
<dbReference type="OrthoDB" id="3176171at2759"/>
<dbReference type="GO" id="GO:0005524">
    <property type="term" value="F:ATP binding"/>
    <property type="evidence" value="ECO:0007669"/>
    <property type="project" value="UniProtKB-UniRule"/>
</dbReference>
<organism evidence="7 8">
    <name type="scientific">Plasmodium knowlesi</name>
    <dbReference type="NCBI Taxonomy" id="5850"/>
    <lineage>
        <taxon>Eukaryota</taxon>
        <taxon>Sar</taxon>
        <taxon>Alveolata</taxon>
        <taxon>Apicomplexa</taxon>
        <taxon>Aconoidasida</taxon>
        <taxon>Haemosporida</taxon>
        <taxon>Plasmodiidae</taxon>
        <taxon>Plasmodium</taxon>
        <taxon>Plasmodium (Plasmodium)</taxon>
    </lineage>
</organism>
<feature type="region of interest" description="Disordered" evidence="5">
    <location>
        <begin position="1365"/>
        <end position="1416"/>
    </location>
</feature>
<dbReference type="SMART" id="SM00129">
    <property type="entry name" value="KISc"/>
    <property type="match status" value="1"/>
</dbReference>
<dbReference type="GO" id="GO:0007018">
    <property type="term" value="P:microtubule-based movement"/>
    <property type="evidence" value="ECO:0007669"/>
    <property type="project" value="InterPro"/>
</dbReference>
<protein>
    <submittedName>
        <fullName evidence="7">Putative Kinesin-19</fullName>
    </submittedName>
</protein>
<dbReference type="eggNOG" id="KOG0242">
    <property type="taxonomic scope" value="Eukaryota"/>
</dbReference>
<evidence type="ECO:0000256" key="4">
    <source>
        <dbReference type="PROSITE-ProRule" id="PRU00283"/>
    </source>
</evidence>
<feature type="domain" description="Kinesin motor" evidence="6">
    <location>
        <begin position="247"/>
        <end position="825"/>
    </location>
</feature>
<dbReference type="PROSITE" id="PS50067">
    <property type="entry name" value="KINESIN_MOTOR_2"/>
    <property type="match status" value="1"/>
</dbReference>
<feature type="region of interest" description="Disordered" evidence="5">
    <location>
        <begin position="1516"/>
        <end position="1551"/>
    </location>
</feature>
<feature type="region of interest" description="Disordered" evidence="5">
    <location>
        <begin position="2150"/>
        <end position="2173"/>
    </location>
</feature>
<feature type="compositionally biased region" description="Basic and acidic residues" evidence="5">
    <location>
        <begin position="35"/>
        <end position="48"/>
    </location>
</feature>
<evidence type="ECO:0000313" key="8">
    <source>
        <dbReference type="Proteomes" id="UP000195012"/>
    </source>
</evidence>
<evidence type="ECO:0000256" key="1">
    <source>
        <dbReference type="ARBA" id="ARBA00022701"/>
    </source>
</evidence>
<dbReference type="InterPro" id="IPR001752">
    <property type="entry name" value="Kinesin_motor_dom"/>
</dbReference>
<sequence length="2209" mass="247165">MKDNLIMDENNEGLNCEIACKSGAPSGVLASKVAEPTKRIGDLRKNSDGSRNSSRSSRHSVNRDYRWCRSGKSSVEVPDKMYDKSVTVEYNSDNDRSCGRNKYQEFSKQSTLNVDNNDEENATECSSVSSNSCGERKREGYVNTRQKTCKRGGEQSTEHNSSTDDMISHNAIEENEVKMCTVNEVVTCQKNKNEKEKEKEPEEGNLLKLQQNDSVFLEKNDKNVNSVLERYEDISEKNLDMNWNKSQIKTCIRIKPLDSVGNNLENVITQRGLNKILINYGVQSENKKCEFVVDRIFNEESTQSDIWKSICFCIDSVFHFKNATVFAHGHTGTGKTYTMIGPDVMELIKGKKRKIRHSGRRMQPIELLLNTNSLRVPNGGGSASGNGNSNSNSSSNNFLYERKRSCSQPIFNFPARVMPLVNGNYCSYKKMYDSSCSAQCNGAHTSANSTGNSIVNSIVNSGMNSGVSSGVNGGVSSGANGTKNSSTNMAPNGPLNARHNHKMNAECMSESTYYGKYENCKTFSEYRMEYKPNVKHSQEEIRLILDSDRKGMIPRACEEIMRRLSLQRGVGGETEVHTGEKGPRGVGRESGHLRGDLRSGRSGNFSVVRDTHAEKTKDVFKNVKVYASYMQLYNDRIFDLLNPCTEPQPYLSTQKSKLYNNATFVSGLLTVEVANCEELIELLVDGTSNRACRITKTNEMSTRSHSIFKVELRYVNHSKPEFSKSGNLLLIDLAGNEKYAASNEKLYTTEVCSINRSLSALSLCINELSKGNKNISYRNSILTRLLQDSLGGSSKTVFICTISSCMKNVRDTLSSLKLVSRAKKIQVESRGKNVYVYEEDIRRLQKELYFLKKFVFFQYITNRYESRKRLRKIREFYFSNFLDQGESSFQKSCGGSADVIPGKNPSVRWGGRSIPDDTMQKGNTGEEESNHCDTIKVDANEEDTTYAGIESIYKEYERKSFNSLLYQWNLNKGSIRKARDPAVTALTALNGVNSKRNPWFHGNGNVNRKNVMNFIETHTIEYEVDSDEDLFSGISNDDDGEEDDEADDEGEEYPEDDGECNGNDDNRDESDRGEDVGRCCRVDGDYEKEGSDTDEAYPNEEMMKGGRKSIEIFPPRDDSRKSTLEEGCKRRTTDGHVKGGDVMAEEVVAKRGKKEDTSVSGAKGEDEKEKTIQTPCNGKELSCSKEKAREANMLSVNAKNLKKSGVEKNKCVLVSAERAVSVWNIPNGGTIPKRAKFVSTSRNIRNPKRSRLKAGKKSLFLNFAMHINKRKGTSGIFKNRGEENKVRNGSELNREKEKIGKCCKVQKQGRRSKTWKNDEDAGFNIKVKGAYCRRKGYAELVNSRKSANSLQMCNGSNLSPSDGIIGTSISERGGHNSSYSSSAHGGKIGQSSGAPEKTPIGRRNCVKQKENQTNVEGDRQVKSIFSSEGSQVVKKYSSNETLYRKGRSNAERGSPGIGSDIENLLQLGDSKMRQHYLSNVGIKNMVINRINILPNSKVVKNCNEVSCGVKNKDTPRLKGEKSLSEVRKREARAGDGVREGHGNISDRNNGDRGRSISENCCFSNWKNKTIIGQNGKGKFSYYIEFNKINDVKKYFMDGHTVRGGGKGDTGLTVRNGVVKNMNKNSISQVEEKWLDFEKKLETKLGEERDGVVSGYGGSSVVGSRIGGDKSHPKGDSEMSALEENKKKLDKLKNRYEKIVAESQKRDSRNAFCLRHSVGDADKGKDNGGYRNGTTYPTGGSNARPQVRNGRSVQDMQRKALEMRKTDLFGADEQVTPTHMIRSGVTFKGINDMSREERHTYENAKVVGGMKSDLDSMISSTYNIQDMIKASYREKKGRFFLRSHFSGADSGMEKHHRDDLVSKLHSFKNHHAENRRMDGANPIGRVVYLPNGGKLHWGKKHCGGAEQVNLNGRLIYIKGDKARIASTYANVNDKAGGLDKHRKNDQHHLASVNTVDAYDSIHNVGLERKASPNGGVSNCVLLNTHGNETSWGRPTNGVLLQGRNNPNRVDGERGSHQIGKEKINRERYSENKFREKYFLHGLLHPEHLPLKDNSMYDDYYESRKMHKANLFAREGGSKNFDVYTIQEGEKMRNGHYGKGNRIHREGFQVNPMNSVIPYRSKSIMNGKIKNVHYGGRELPSGKFVVRSGFTYGERSTKDDPLPPGQDRKTLRTPPQMRFQDVNRNEINQFRVIPRGGGLCAGGVYGAGTSR</sequence>
<dbReference type="Proteomes" id="UP000195012">
    <property type="component" value="Unassembled WGS sequence"/>
</dbReference>
<feature type="compositionally biased region" description="Polar residues" evidence="5">
    <location>
        <begin position="106"/>
        <end position="115"/>
    </location>
</feature>
<dbReference type="Gene3D" id="3.40.850.10">
    <property type="entry name" value="Kinesin motor domain"/>
    <property type="match status" value="2"/>
</dbReference>
<feature type="region of interest" description="Disordered" evidence="5">
    <location>
        <begin position="105"/>
        <end position="164"/>
    </location>
</feature>
<feature type="compositionally biased region" description="Polar residues" evidence="5">
    <location>
        <begin position="1731"/>
        <end position="1751"/>
    </location>
</feature>
<comment type="caution">
    <text evidence="7">The sequence shown here is derived from an EMBL/GenBank/DDBJ whole genome shotgun (WGS) entry which is preliminary data.</text>
</comment>
<evidence type="ECO:0000256" key="5">
    <source>
        <dbReference type="SAM" id="MobiDB-lite"/>
    </source>
</evidence>
<dbReference type="SUPFAM" id="SSF52540">
    <property type="entry name" value="P-loop containing nucleoside triphosphate hydrolases"/>
    <property type="match status" value="1"/>
</dbReference>
<evidence type="ECO:0000256" key="2">
    <source>
        <dbReference type="ARBA" id="ARBA00023054"/>
    </source>
</evidence>
<feature type="region of interest" description="Disordered" evidence="5">
    <location>
        <begin position="1991"/>
        <end position="2015"/>
    </location>
</feature>
<keyword evidence="4" id="KW-0547">Nucleotide-binding</keyword>
<dbReference type="InterPro" id="IPR036961">
    <property type="entry name" value="Kinesin_motor_dom_sf"/>
</dbReference>